<gene>
    <name evidence="3" type="primary">prsT</name>
    <name evidence="3" type="ORF">Q4490_12910</name>
</gene>
<feature type="repeat" description="TPR" evidence="1">
    <location>
        <begin position="385"/>
        <end position="418"/>
    </location>
</feature>
<dbReference type="PANTHER" id="PTHR12558">
    <property type="entry name" value="CELL DIVISION CYCLE 16,23,27"/>
    <property type="match status" value="1"/>
</dbReference>
<dbReference type="SMART" id="SM00028">
    <property type="entry name" value="TPR"/>
    <property type="match status" value="13"/>
</dbReference>
<dbReference type="NCBIfam" id="TIGR02917">
    <property type="entry name" value="PEP_TPR_lipo"/>
    <property type="match status" value="1"/>
</dbReference>
<evidence type="ECO:0000313" key="3">
    <source>
        <dbReference type="EMBL" id="MDO6454468.1"/>
    </source>
</evidence>
<accession>A0AAW7XJH1</accession>
<dbReference type="AlphaFoldDB" id="A0AAW7XJH1"/>
<dbReference type="RefSeq" id="WP_303551154.1">
    <property type="nucleotide sequence ID" value="NZ_JAUOPG010000008.1"/>
</dbReference>
<keyword evidence="2" id="KW-0175">Coiled coil</keyword>
<dbReference type="InterPro" id="IPR014266">
    <property type="entry name" value="PEP-CTERM_TPR_PrsT"/>
</dbReference>
<dbReference type="PROSITE" id="PS51257">
    <property type="entry name" value="PROKAR_LIPOPROTEIN"/>
    <property type="match status" value="1"/>
</dbReference>
<dbReference type="InterPro" id="IPR011990">
    <property type="entry name" value="TPR-like_helical_dom_sf"/>
</dbReference>
<dbReference type="PANTHER" id="PTHR12558:SF13">
    <property type="entry name" value="CELL DIVISION CYCLE PROTEIN 27 HOMOLOG"/>
    <property type="match status" value="1"/>
</dbReference>
<proteinExistence type="predicted"/>
<dbReference type="Gene3D" id="1.25.40.10">
    <property type="entry name" value="Tetratricopeptide repeat domain"/>
    <property type="match status" value="5"/>
</dbReference>
<protein>
    <submittedName>
        <fullName evidence="3">PEP-CTERM system TPR-repeat protein PrsT</fullName>
    </submittedName>
</protein>
<dbReference type="Proteomes" id="UP001169862">
    <property type="component" value="Unassembled WGS sequence"/>
</dbReference>
<reference evidence="3" key="1">
    <citation type="submission" date="2023-07" db="EMBL/GenBank/DDBJ databases">
        <title>Genome content predicts the carbon catabolic preferences of heterotrophic bacteria.</title>
        <authorList>
            <person name="Gralka M."/>
        </authorList>
    </citation>
    <scope>NUCLEOTIDE SEQUENCE</scope>
    <source>
        <strain evidence="3">I2M16</strain>
    </source>
</reference>
<dbReference type="Pfam" id="PF13432">
    <property type="entry name" value="TPR_16"/>
    <property type="match status" value="3"/>
</dbReference>
<dbReference type="Pfam" id="PF13181">
    <property type="entry name" value="TPR_8"/>
    <property type="match status" value="2"/>
</dbReference>
<name>A0AAW7XJH1_9GAMM</name>
<dbReference type="PROSITE" id="PS50005">
    <property type="entry name" value="TPR"/>
    <property type="match status" value="5"/>
</dbReference>
<dbReference type="EMBL" id="JAUOPG010000008">
    <property type="protein sequence ID" value="MDO6454468.1"/>
    <property type="molecule type" value="Genomic_DNA"/>
</dbReference>
<dbReference type="SUPFAM" id="SSF81901">
    <property type="entry name" value="HCP-like"/>
    <property type="match status" value="1"/>
</dbReference>
<evidence type="ECO:0000256" key="1">
    <source>
        <dbReference type="PROSITE-ProRule" id="PRU00339"/>
    </source>
</evidence>
<comment type="caution">
    <text evidence="3">The sequence shown here is derived from an EMBL/GenBank/DDBJ whole genome shotgun (WGS) entry which is preliminary data.</text>
</comment>
<dbReference type="InterPro" id="IPR019734">
    <property type="entry name" value="TPR_rpt"/>
</dbReference>
<dbReference type="SUPFAM" id="SSF48452">
    <property type="entry name" value="TPR-like"/>
    <property type="match status" value="3"/>
</dbReference>
<organism evidence="3 4">
    <name type="scientific">Neptunomonas phycophila</name>
    <dbReference type="NCBI Taxonomy" id="1572645"/>
    <lineage>
        <taxon>Bacteria</taxon>
        <taxon>Pseudomonadati</taxon>
        <taxon>Pseudomonadota</taxon>
        <taxon>Gammaproteobacteria</taxon>
        <taxon>Oceanospirillales</taxon>
        <taxon>Oceanospirillaceae</taxon>
        <taxon>Neptunomonas</taxon>
    </lineage>
</organism>
<feature type="repeat" description="TPR" evidence="1">
    <location>
        <begin position="487"/>
        <end position="520"/>
    </location>
</feature>
<feature type="repeat" description="TPR" evidence="1">
    <location>
        <begin position="788"/>
        <end position="821"/>
    </location>
</feature>
<sequence>MKPSFLEKSIISKILSVALATAIMTGCNSSDKTYAEYIEESEKYIQNKEFKSAEISLKNAIQKSPDAPESRFLLGKLYFDTGNTPIAAVELRRAVQLGANSPQAFTTLGKALLQIGDTDTVIEKFVVFPDDSEQLKAIKKSFSGDALLSNRQVDNAKIMYDQALQFDPNNVRAQLGLAKVSVINNQLDLAFEKVDATIESNESDASAWITKADLYRIQKNSSNTIASFQKALELSQGKAPDTTYIAIRNLSYEYLHAMDLEKASAVLEKLPAAYKKQSLSDPMINYVRAFVAFDNKDIPKAKEYAEKVLPSSKFPFILLLLGNLNLQENNLEQAEQQLEAFTKLYPNHPTGNKLLAMAQIKQNNLQSASETLSGIIDRSGSNVDTSTIALLANVNLRSGDAKNSEKYFKMALEQQPENENFKFGLAQSYFLQSNTEEAIAELANIPENSKNRILASLAIAEALTREKRFDEAIKEVEKLPSNLANNAIIPSFKGTVYLFDQQLDKAEEHFNNALNIKPNYAPAIRQLAYIDSIKGDSQSMIKRLGQANTDIPDNYPLTIDYAKALFQTGAKDQAIEELQKAIKLRPQSDEARILLSKIELTNEKPVAAIAQLNALNNANTAEAQILLGRSRFMIGEYITALDAFKKAYEISPSANTALLVYETYKKSGQTLQASDYLNRQKKNHSDSEPFLIIAINEAIRSNDIKEANTLTDTLSTLTPESKALHPLRATILSKQKYGTAEQALKKAFSETENIAYANALISVYSKNNELQKAVEFTKAQIKAQKESDFFYTALGSLYLTSQDNKNALVTYEQALTANPNNVIALNNSAWLLKDSDKEKAKSLINRALELAPNNKDVLDTAKEVGL</sequence>
<dbReference type="Pfam" id="PF14559">
    <property type="entry name" value="TPR_19"/>
    <property type="match status" value="1"/>
</dbReference>
<feature type="coiled-coil region" evidence="2">
    <location>
        <begin position="317"/>
        <end position="344"/>
    </location>
</feature>
<feature type="repeat" description="TPR" evidence="1">
    <location>
        <begin position="555"/>
        <end position="588"/>
    </location>
</feature>
<feature type="repeat" description="TPR" evidence="1">
    <location>
        <begin position="621"/>
        <end position="654"/>
    </location>
</feature>
<evidence type="ECO:0000256" key="2">
    <source>
        <dbReference type="SAM" id="Coils"/>
    </source>
</evidence>
<keyword evidence="1" id="KW-0802">TPR repeat</keyword>
<evidence type="ECO:0000313" key="4">
    <source>
        <dbReference type="Proteomes" id="UP001169862"/>
    </source>
</evidence>